<organism evidence="3 4">
    <name type="scientific">Babesia duncani</name>
    <dbReference type="NCBI Taxonomy" id="323732"/>
    <lineage>
        <taxon>Eukaryota</taxon>
        <taxon>Sar</taxon>
        <taxon>Alveolata</taxon>
        <taxon>Apicomplexa</taxon>
        <taxon>Aconoidasida</taxon>
        <taxon>Piroplasmida</taxon>
        <taxon>Babesiidae</taxon>
        <taxon>Babesia</taxon>
    </lineage>
</organism>
<evidence type="ECO:0000313" key="4">
    <source>
        <dbReference type="Proteomes" id="UP001214638"/>
    </source>
</evidence>
<dbReference type="EMBL" id="JALLKP010000005">
    <property type="protein sequence ID" value="KAK2195104.1"/>
    <property type="molecule type" value="Genomic_DNA"/>
</dbReference>
<feature type="region of interest" description="Disordered" evidence="1">
    <location>
        <begin position="1"/>
        <end position="23"/>
    </location>
</feature>
<evidence type="ECO:0000313" key="3">
    <source>
        <dbReference type="EMBL" id="KAK2195104.1"/>
    </source>
</evidence>
<keyword evidence="4" id="KW-1185">Reference proteome</keyword>
<feature type="domain" description="C2H2-type" evidence="2">
    <location>
        <begin position="85"/>
        <end position="107"/>
    </location>
</feature>
<dbReference type="KEGG" id="bdw:94337703"/>
<comment type="caution">
    <text evidence="3">The sequence shown here is derived from an EMBL/GenBank/DDBJ whole genome shotgun (WGS) entry which is preliminary data.</text>
</comment>
<accession>A0AAD9PHR9</accession>
<feature type="compositionally biased region" description="Low complexity" evidence="1">
    <location>
        <begin position="10"/>
        <end position="21"/>
    </location>
</feature>
<dbReference type="InterPro" id="IPR013087">
    <property type="entry name" value="Znf_C2H2_type"/>
</dbReference>
<sequence length="256" mass="28629">MSDYQNVLDTSTNASTATSNNPCTSRNYPAPIGLKDVKILEPSSKYRNITIGIEEARCMLLLWASSITCGNAVNRSLLNRLLQDCSKSKCKVDFISKSVLKSHAGLHDADNFFVMEAMDSVLVLENIMEHLTCCGKMTFVLMIDKEKCCIGIYYNLRGTLEDILVLEIRILKAPNSQWVRMAAFKTLDDMHQYLSQSKTLQPCANVYCYIFNIAAPPQNWNIASPISTSDLKKGIVAVSQSHYTEFDPLNDSNGLY</sequence>
<dbReference type="RefSeq" id="XP_067801947.1">
    <property type="nucleotide sequence ID" value="XM_067948416.1"/>
</dbReference>
<reference evidence="3" key="1">
    <citation type="journal article" date="2023" name="Nat. Microbiol.">
        <title>Babesia duncani multi-omics identifies virulence factors and drug targets.</title>
        <authorList>
            <person name="Singh P."/>
            <person name="Lonardi S."/>
            <person name="Liang Q."/>
            <person name="Vydyam P."/>
            <person name="Khabirova E."/>
            <person name="Fang T."/>
            <person name="Gihaz S."/>
            <person name="Thekkiniath J."/>
            <person name="Munshi M."/>
            <person name="Abel S."/>
            <person name="Ciampossin L."/>
            <person name="Batugedara G."/>
            <person name="Gupta M."/>
            <person name="Lu X.M."/>
            <person name="Lenz T."/>
            <person name="Chakravarty S."/>
            <person name="Cornillot E."/>
            <person name="Hu Y."/>
            <person name="Ma W."/>
            <person name="Gonzalez L.M."/>
            <person name="Sanchez S."/>
            <person name="Estrada K."/>
            <person name="Sanchez-Flores A."/>
            <person name="Montero E."/>
            <person name="Harb O.S."/>
            <person name="Le Roch K.G."/>
            <person name="Mamoun C.B."/>
        </authorList>
    </citation>
    <scope>NUCLEOTIDE SEQUENCE</scope>
    <source>
        <strain evidence="3">WA1</strain>
    </source>
</reference>
<dbReference type="Proteomes" id="UP001214638">
    <property type="component" value="Unassembled WGS sequence"/>
</dbReference>
<gene>
    <name evidence="3" type="ORF">BdWA1_003406</name>
</gene>
<evidence type="ECO:0000259" key="2">
    <source>
        <dbReference type="PROSITE" id="PS00028"/>
    </source>
</evidence>
<name>A0AAD9PHR9_9APIC</name>
<dbReference type="AlphaFoldDB" id="A0AAD9PHR9"/>
<protein>
    <submittedName>
        <fullName evidence="3">Zinc finger C2H2-type</fullName>
    </submittedName>
</protein>
<proteinExistence type="predicted"/>
<dbReference type="GeneID" id="94337703"/>
<evidence type="ECO:0000256" key="1">
    <source>
        <dbReference type="SAM" id="MobiDB-lite"/>
    </source>
</evidence>
<dbReference type="PROSITE" id="PS00028">
    <property type="entry name" value="ZINC_FINGER_C2H2_1"/>
    <property type="match status" value="1"/>
</dbReference>